<evidence type="ECO:0000313" key="1">
    <source>
        <dbReference type="Proteomes" id="UP000887574"/>
    </source>
</evidence>
<proteinExistence type="predicted"/>
<dbReference type="Proteomes" id="UP000887574">
    <property type="component" value="Unplaced"/>
</dbReference>
<organism evidence="1 2">
    <name type="scientific">Ditylenchus dipsaci</name>
    <dbReference type="NCBI Taxonomy" id="166011"/>
    <lineage>
        <taxon>Eukaryota</taxon>
        <taxon>Metazoa</taxon>
        <taxon>Ecdysozoa</taxon>
        <taxon>Nematoda</taxon>
        <taxon>Chromadorea</taxon>
        <taxon>Rhabditida</taxon>
        <taxon>Tylenchina</taxon>
        <taxon>Tylenchomorpha</taxon>
        <taxon>Sphaerularioidea</taxon>
        <taxon>Anguinidae</taxon>
        <taxon>Anguininae</taxon>
        <taxon>Ditylenchus</taxon>
    </lineage>
</organism>
<dbReference type="WBParaSite" id="jg5201.2">
    <property type="protein sequence ID" value="jg5201.2"/>
    <property type="gene ID" value="jg5201"/>
</dbReference>
<protein>
    <submittedName>
        <fullName evidence="2">Secreted protein</fullName>
    </submittedName>
</protein>
<accession>A0A915ECG0</accession>
<sequence length="141" mass="16619">MFYRVTQKKSLRFKGTVRRLSLIIFCPCFMSSARMTVAARWRNQLERILAIVWLCRAIKADVRRSRCKCLTVRIFFRTVSMTYYAEVWLRKTIKVRAVSIQCIKSMGLELLEAQIRMGKWTQQYIVSLTLLGIGEQQKTID</sequence>
<name>A0A915ECG0_9BILA</name>
<keyword evidence="1" id="KW-1185">Reference proteome</keyword>
<reference evidence="2" key="1">
    <citation type="submission" date="2022-11" db="UniProtKB">
        <authorList>
            <consortium name="WormBaseParasite"/>
        </authorList>
    </citation>
    <scope>IDENTIFICATION</scope>
</reference>
<evidence type="ECO:0000313" key="2">
    <source>
        <dbReference type="WBParaSite" id="jg5201.2"/>
    </source>
</evidence>
<dbReference type="AlphaFoldDB" id="A0A915ECG0"/>